<reference evidence="4 5" key="1">
    <citation type="submission" date="2015-06" db="EMBL/GenBank/DDBJ databases">
        <title>Survival trade-offs in plant roots during colonization by closely related pathogenic and mutualistic fungi.</title>
        <authorList>
            <person name="Hacquard S."/>
            <person name="Kracher B."/>
            <person name="Hiruma K."/>
            <person name="Weinman A."/>
            <person name="Muench P."/>
            <person name="Garrido Oter R."/>
            <person name="Ver Loren van Themaat E."/>
            <person name="Dallerey J.-F."/>
            <person name="Damm U."/>
            <person name="Henrissat B."/>
            <person name="Lespinet O."/>
            <person name="Thon M."/>
            <person name="Kemen E."/>
            <person name="McHardy A.C."/>
            <person name="Schulze-Lefert P."/>
            <person name="O'Connell R.J."/>
        </authorList>
    </citation>
    <scope>NUCLEOTIDE SEQUENCE [LARGE SCALE GENOMIC DNA]</scope>
    <source>
        <strain evidence="4 5">MAFF 238704</strain>
    </source>
</reference>
<feature type="signal peptide" evidence="1">
    <location>
        <begin position="1"/>
        <end position="25"/>
    </location>
</feature>
<dbReference type="Gene3D" id="1.25.40.10">
    <property type="entry name" value="Tetratricopeptide repeat domain"/>
    <property type="match status" value="2"/>
</dbReference>
<dbReference type="InterPro" id="IPR035994">
    <property type="entry name" value="Nucleoside_phosphorylase_sf"/>
</dbReference>
<dbReference type="InterPro" id="IPR002182">
    <property type="entry name" value="NB-ARC"/>
</dbReference>
<dbReference type="Gene3D" id="3.40.50.300">
    <property type="entry name" value="P-loop containing nucleotide triphosphate hydrolases"/>
    <property type="match status" value="1"/>
</dbReference>
<feature type="domain" description="NB-ARC" evidence="2">
    <location>
        <begin position="355"/>
        <end position="508"/>
    </location>
</feature>
<evidence type="ECO:0000313" key="4">
    <source>
        <dbReference type="EMBL" id="KZL87964.1"/>
    </source>
</evidence>
<dbReference type="AlphaFoldDB" id="A0A162Q354"/>
<dbReference type="InterPro" id="IPR053137">
    <property type="entry name" value="NLR-like"/>
</dbReference>
<comment type="caution">
    <text evidence="4">The sequence shown here is derived from an EMBL/GenBank/DDBJ whole genome shotgun (WGS) entry which is preliminary data.</text>
</comment>
<dbReference type="InterPro" id="IPR011990">
    <property type="entry name" value="TPR-like_helical_dom_sf"/>
</dbReference>
<dbReference type="PRINTS" id="PR00381">
    <property type="entry name" value="KINESINLIGHT"/>
</dbReference>
<dbReference type="Pfam" id="PF01048">
    <property type="entry name" value="PNP_UDP_1"/>
    <property type="match status" value="1"/>
</dbReference>
<organism evidence="4 5">
    <name type="scientific">Colletotrichum incanum</name>
    <name type="common">Soybean anthracnose fungus</name>
    <dbReference type="NCBI Taxonomy" id="1573173"/>
    <lineage>
        <taxon>Eukaryota</taxon>
        <taxon>Fungi</taxon>
        <taxon>Dikarya</taxon>
        <taxon>Ascomycota</taxon>
        <taxon>Pezizomycotina</taxon>
        <taxon>Sordariomycetes</taxon>
        <taxon>Hypocreomycetidae</taxon>
        <taxon>Glomerellales</taxon>
        <taxon>Glomerellaceae</taxon>
        <taxon>Colletotrichum</taxon>
        <taxon>Colletotrichum spaethianum species complex</taxon>
    </lineage>
</organism>
<dbReference type="SUPFAM" id="SSF52540">
    <property type="entry name" value="P-loop containing nucleoside triphosphate hydrolases"/>
    <property type="match status" value="1"/>
</dbReference>
<evidence type="ECO:0000259" key="3">
    <source>
        <dbReference type="Pfam" id="PF01048"/>
    </source>
</evidence>
<keyword evidence="5" id="KW-1185">Reference proteome</keyword>
<dbReference type="Proteomes" id="UP000076584">
    <property type="component" value="Unassembled WGS sequence"/>
</dbReference>
<keyword evidence="1" id="KW-0732">Signal</keyword>
<feature type="chain" id="PRO_5007838453" evidence="1">
    <location>
        <begin position="26"/>
        <end position="1039"/>
    </location>
</feature>
<accession>A0A162Q354</accession>
<dbReference type="PANTHER" id="PTHR46082:SF6">
    <property type="entry name" value="AAA+ ATPASE DOMAIN-CONTAINING PROTEIN-RELATED"/>
    <property type="match status" value="1"/>
</dbReference>
<evidence type="ECO:0000259" key="2">
    <source>
        <dbReference type="Pfam" id="PF00931"/>
    </source>
</evidence>
<sequence>MAKPIPARDFTVGWICALPIELAAAAKMMDERFADLSSQPADYNLYSFGRIGVHNVVAACLPAGQMGTNQAATVASQMKSSFPSLRFGVLVGIGGGVPNLDDDIDIRLGDVVISQPAGQHGGVIQYDFGKTGADSRIARTGSLNAPPTILLNALAKLRANDFLGETQALTHLSQLSIQPKFASPGPEKDTLYDASSLHVAGDTCAKCRPEDAVDRDARATPDPVLFFGNIASGNQVMKDGQTRDRYSQELGGVLCFEMEAAGLMNNFSCIVIRGICDYADAHKNKRWQPYAAATAAAYAKELLCIIPPLLSSIPDSSEDSRPRPHFIVPFGRNENFVGRDAILTQLLERISPSAYKDTCQRTAIVGLGGIGKTQVAIEAAYRVRDAHSDCSVFWVPAVDTVMFENAYREIGQTLKIQGIDDDQADVKGLVKASLERDDVGSWLLIVDNADDMELLYANPKLTTYLPFSRKGSILFTTRNHKVAARWSPDQAMHLREMGATEAAKLLRKGLDQSQLGDSQNTTKLLEYLAYLPLAVRQSSAYLAANTNVTVSRYLEYCKSSDGTLVKLLSRDFDDQDRYESIRNPVATTWLISFEHISRDNPLAAEYLSFICYLAEKDIPRELLPPGDDEMETDEAIGTLKAYAFILQRGDENRFDIHRLVRLVMRNWLGKQAKQEEQATKAIYWMSKMFPWPDHRNREIWMAYLPHAQAALQVRDWCTDDEALWNLLSITGESNELLGKYGEAEQMHRQTLELCKKVLGPENPSTLISMNNLAVVLESQGKYDEAEQMHRQTLELREKVLGPENPDTLDSMNNLAVVLKSQGKYDEAEQMHRQTLELSVKVLGPENPDTLVSMDNLAGVLESQGKYDEAEQMHRQTLELYTKVLGPENPDTLVSMDNLAGVLESQGKYDEAEQMHRQTLELYTKVLGPENPSTLSSMDNLTRVLRYQGKHEETEEMHRQALEQRAKHRDIFHVSRSASNYGPSQDHVEWKRPLSFLYTSAHNSREKVMGSANPLRLRTEHTLYASLEVWTDSSSTASVD</sequence>
<dbReference type="SMART" id="SM00028">
    <property type="entry name" value="TPR"/>
    <property type="match status" value="6"/>
</dbReference>
<dbReference type="Pfam" id="PF13424">
    <property type="entry name" value="TPR_12"/>
    <property type="match status" value="2"/>
</dbReference>
<gene>
    <name evidence="4" type="ORF">CI238_13319</name>
</gene>
<dbReference type="STRING" id="1573173.A0A162Q354"/>
<dbReference type="SUPFAM" id="SSF48452">
    <property type="entry name" value="TPR-like"/>
    <property type="match status" value="1"/>
</dbReference>
<feature type="domain" description="Nucleoside phosphorylase" evidence="3">
    <location>
        <begin position="12"/>
        <end position="297"/>
    </location>
</feature>
<evidence type="ECO:0000256" key="1">
    <source>
        <dbReference type="SAM" id="SignalP"/>
    </source>
</evidence>
<dbReference type="Pfam" id="PF13374">
    <property type="entry name" value="TPR_10"/>
    <property type="match status" value="2"/>
</dbReference>
<dbReference type="EMBL" id="LFIW01000138">
    <property type="protein sequence ID" value="KZL87964.1"/>
    <property type="molecule type" value="Genomic_DNA"/>
</dbReference>
<dbReference type="Gene3D" id="3.40.50.1580">
    <property type="entry name" value="Nucleoside phosphorylase domain"/>
    <property type="match status" value="1"/>
</dbReference>
<dbReference type="GO" id="GO:0003824">
    <property type="term" value="F:catalytic activity"/>
    <property type="evidence" value="ECO:0007669"/>
    <property type="project" value="InterPro"/>
</dbReference>
<dbReference type="InterPro" id="IPR000845">
    <property type="entry name" value="Nucleoside_phosphorylase_d"/>
</dbReference>
<evidence type="ECO:0000313" key="5">
    <source>
        <dbReference type="Proteomes" id="UP000076584"/>
    </source>
</evidence>
<dbReference type="SUPFAM" id="SSF53167">
    <property type="entry name" value="Purine and uridine phosphorylases"/>
    <property type="match status" value="1"/>
</dbReference>
<protein>
    <submittedName>
        <fullName evidence="4">Kinesin light chain</fullName>
    </submittedName>
</protein>
<dbReference type="PANTHER" id="PTHR46082">
    <property type="entry name" value="ATP/GTP-BINDING PROTEIN-RELATED"/>
    <property type="match status" value="1"/>
</dbReference>
<name>A0A162Q354_COLIC</name>
<dbReference type="Pfam" id="PF00931">
    <property type="entry name" value="NB-ARC"/>
    <property type="match status" value="1"/>
</dbReference>
<dbReference type="GO" id="GO:0043531">
    <property type="term" value="F:ADP binding"/>
    <property type="evidence" value="ECO:0007669"/>
    <property type="project" value="InterPro"/>
</dbReference>
<proteinExistence type="predicted"/>
<dbReference type="InterPro" id="IPR019734">
    <property type="entry name" value="TPR_rpt"/>
</dbReference>
<dbReference type="GO" id="GO:0009116">
    <property type="term" value="P:nucleoside metabolic process"/>
    <property type="evidence" value="ECO:0007669"/>
    <property type="project" value="InterPro"/>
</dbReference>
<dbReference type="InterPro" id="IPR027417">
    <property type="entry name" value="P-loop_NTPase"/>
</dbReference>